<evidence type="ECO:0000313" key="2">
    <source>
        <dbReference type="EMBL" id="CAH2030122.1"/>
    </source>
</evidence>
<dbReference type="Proteomes" id="UP001295463">
    <property type="component" value="Chromosome"/>
</dbReference>
<dbReference type="RefSeq" id="WP_305731084.1">
    <property type="nucleotide sequence ID" value="NZ_OW150024.1"/>
</dbReference>
<protein>
    <submittedName>
        <fullName evidence="2">Type IV pilus assembly protein PilY1</fullName>
    </submittedName>
</protein>
<organism evidence="2 3">
    <name type="scientific">Trichlorobacter ammonificans</name>
    <dbReference type="NCBI Taxonomy" id="2916410"/>
    <lineage>
        <taxon>Bacteria</taxon>
        <taxon>Pseudomonadati</taxon>
        <taxon>Thermodesulfobacteriota</taxon>
        <taxon>Desulfuromonadia</taxon>
        <taxon>Geobacterales</taxon>
        <taxon>Geobacteraceae</taxon>
        <taxon>Trichlorobacter</taxon>
    </lineage>
</organism>
<keyword evidence="1" id="KW-0732">Signal</keyword>
<dbReference type="EMBL" id="OW150024">
    <property type="protein sequence ID" value="CAH2030122.1"/>
    <property type="molecule type" value="Genomic_DNA"/>
</dbReference>
<reference evidence="2 3" key="1">
    <citation type="submission" date="2022-03" db="EMBL/GenBank/DDBJ databases">
        <authorList>
            <person name="Koch H."/>
        </authorList>
    </citation>
    <scope>NUCLEOTIDE SEQUENCE [LARGE SCALE GENOMIC DNA]</scope>
    <source>
        <strain evidence="2 3">G1</strain>
    </source>
</reference>
<sequence length="1972" mass="212072">MSARALFKLLGVVTAGCAACLLPVMSVHGATMNDYCVRPPFISQPVPPMVMFEIGRDHKLYYEAYNDGVDLDGDGRIDRTYDHSIEYYGYFNPYKCYTHSGGSGSNDLYTPVATNTDRFCSSGQISGNLLNWITMSRMDVLRKVMYGGQRSQESPKNVLNRAYIPQDAHSWGKEYTGRLCYNSTTGAYKTQCLTNADCDSGYACTDKSINLLGSAAPTAGAPCTTATISWGGNNQPGKDKMLVVRYPSSGSYGSDHADIMASIDTTQFKSGFNPVFVTNFDDAALNPATDHCDDCATVVVAEFYVGNSENGGWQFAIDGDDGVEMEVRNIANNNIVQTTSGADQISYYGSHAQCSCQTHSGTINLAQKTWYRLIVRGLESNGGDGVKVWFKKPGAASWTVFGDRTTSPTLDVRAPNIVVGTNDCTLKSEDFITNGVPKADAGAAAPGRHLICNTTLASGEPTSSPQATTLVRIIPNSTKRIWEWASKESPVCGDTFSDGTSAVTNRTDYTMQVEVCKSGVGTLSEDNKFERCRLYGTTYRPIGLFQKYGEYKTDGTGVTKVCSKTMGKPCGNDSDCGSGEGLCFDKADMYFGFMTTSYTKNLSGGVLRKNPGPVSDEVNMNNGGLQTSESDKGNLIISMDRMKLIDYSYTNRSYSNCGWITTRGINEGECKMWGNPIAEMMYESLRYFAGKGTPTAEFTYSTPADSGVNLSKPAWGYNKGSTWYQPYDIFPSCAQPFLLVLSDVNTSYDSDQIPGSSYAKPDGSFFTEDAASPQLGLGVQSGGKSLLNQLLETISATEGVDGNNWFIGESNGSTDFICSAKSVGNLTLVRGTCPEEPTKKGSYYAAAVAYYGKSKFTEKTGKPAVNTFVIALSSPFADIKIKAGGKYINVVPVGKSVSGSYSIKENCWDKCTASIGADGLTLSSCQPTAYCPTNALVDFYIDDLKYDTSNDIIYAKFRINFEDVEQGADHDMDAIATYEICTQAAADAGHGSCGGTINGVQVKVNSDYAAGSIDQVLGYVISGTTADGTYLVVKDKDVGSTSPISGLPLTSVKDFSVSATPAAGYLKNPLWYAAKWGGYTGSGVPDTAAKWDKDGDGLPDNYFPVSNPLELDSQLEKALNEILARVASGTAASILNNSEGSGANLLQAVFYPKKQFDNNTEVGWIGEMQNLWYYIDPFLNKTSIREDTVQDNVLNLQQDYVTQFYFDPAQSKTLVRRFSDANGDGLADSATPVDTISPDDVKSLWKAGRLLWERNLTTAPRTIFTGYGSTAGTTPQKFSNLEVDGYFNTWPGVWAAMQTGDEATTTKVISYVHGTDQAGFRDRKVTISGCGLTDAAGCTREWKLGDIVSSTPKLVSNVKLNTYDLAPPNGYNDASYLAFSKTPTYQNRGMALVGGNDGMLHAFKLGVLHERTDHYSKAQMNDETGNLANAADQLGKELWSFIPKNALPYLRYLTCKKGGGDATYCANLDYDHIFLVDRTPTIVDASIMIPADTTKCTVATDYSTCEKLADGSTWSTILIGGMGYGGASRTSADGCTAGSAGTCIKAPITNYGLSSYFALDVKDPVNPKYLWEFEGNPAAGHYLGAAITGPAIVRVGTKKADGVTPDHARNGKWFAVFASGPTGPIDTTKHQFLGTSNQNLKLFILDLKTGTLLRTIDTGIANAFAGTLSSAVIDTDRSKSGDNGYYSDDAVYIGYTAKNTAVAPNTWTKGGILRLVTKDNPDPAQWTVSTVINDIGPVTTTVTKLQDRPNKTLWLYFGTGRYFYKNDDPALSVQQRLYGIKEPCYSTANRADHTPQANVAGGTDNDIAPTCTDAVSGTIVNQSGDASTAPADTLSATAPGWYINLDAADSATLAERVITDPVALPNGNVFFTTFKPSSDICKFGGDTLIWALRYNTGGVPPARTMQGTALMQVSTGAFAEVKLATAFSNPGNLRLQGRRLATPIQGVPPTAQGLSLITNPKPVKKYLHIREK</sequence>
<evidence type="ECO:0000313" key="3">
    <source>
        <dbReference type="Proteomes" id="UP001295463"/>
    </source>
</evidence>
<feature type="signal peptide" evidence="1">
    <location>
        <begin position="1"/>
        <end position="29"/>
    </location>
</feature>
<gene>
    <name evidence="2" type="ORF">GEAMG1_0300</name>
</gene>
<evidence type="ECO:0000256" key="1">
    <source>
        <dbReference type="SAM" id="SignalP"/>
    </source>
</evidence>
<feature type="chain" id="PRO_5045352369" evidence="1">
    <location>
        <begin position="30"/>
        <end position="1972"/>
    </location>
</feature>
<proteinExistence type="predicted"/>
<accession>A0ABM9D6R3</accession>
<name>A0ABM9D6R3_9BACT</name>
<keyword evidence="3" id="KW-1185">Reference proteome</keyword>